<dbReference type="GeneID" id="82151277"/>
<evidence type="ECO:0000313" key="1">
    <source>
        <dbReference type="EMBL" id="TGG34951.1"/>
    </source>
</evidence>
<keyword evidence="1" id="KW-0614">Plasmid</keyword>
<organism evidence="2 3">
    <name type="scientific">Duncaniella freteri</name>
    <dbReference type="NCBI Taxonomy" id="2530391"/>
    <lineage>
        <taxon>Bacteria</taxon>
        <taxon>Pseudomonadati</taxon>
        <taxon>Bacteroidota</taxon>
        <taxon>Bacteroidia</taxon>
        <taxon>Bacteroidales</taxon>
        <taxon>Muribaculaceae</taxon>
        <taxon>Duncaniella</taxon>
    </lineage>
</organism>
<dbReference type="EMBL" id="SJSA01000002">
    <property type="protein sequence ID" value="TGG36553.1"/>
    <property type="molecule type" value="Genomic_DNA"/>
</dbReference>
<gene>
    <name evidence="2" type="ORF">EZ315_11980</name>
    <name evidence="1" type="ORF">EZ315_15960</name>
</gene>
<reference evidence="2 3" key="1">
    <citation type="submission" date="2019-02" db="EMBL/GenBank/DDBJ databases">
        <title>Isolation and identification of novel species under the genus Muribaculum.</title>
        <authorList>
            <person name="Miyake S."/>
            <person name="Ding Y."/>
            <person name="Low A."/>
            <person name="Soh M."/>
            <person name="Seedorf H."/>
        </authorList>
    </citation>
    <scope>NUCLEOTIDE SEQUENCE [LARGE SCALE GENOMIC DNA]</scope>
    <source>
        <strain evidence="2 3">TLL-A3</strain>
        <plasmid evidence="1">pTAA-3-2</plasmid>
    </source>
</reference>
<evidence type="ECO:0000313" key="2">
    <source>
        <dbReference type="EMBL" id="TGG36553.1"/>
    </source>
</evidence>
<comment type="caution">
    <text evidence="2">The sequence shown here is derived from an EMBL/GenBank/DDBJ whole genome shotgun (WGS) entry which is preliminary data.</text>
</comment>
<dbReference type="EMBL" id="SJSA01000004">
    <property type="protein sequence ID" value="TGG34951.1"/>
    <property type="molecule type" value="Genomic_DNA"/>
</dbReference>
<dbReference type="RefSeq" id="WP_124076702.1">
    <property type="nucleotide sequence ID" value="NZ_SJSA01000002.1"/>
</dbReference>
<dbReference type="AlphaFoldDB" id="A0A4Z0V5D2"/>
<sequence>MGRCLVTSVNPAEIMLENIFRVMERETFCKDTAAKIVGGVKKLEDLIAAGEIDAEKGCNAQNSKWKCNAAQVLRHCRNMRNK</sequence>
<keyword evidence="3" id="KW-1185">Reference proteome</keyword>
<proteinExistence type="predicted"/>
<protein>
    <submittedName>
        <fullName evidence="2">Uncharacterized protein</fullName>
    </submittedName>
</protein>
<evidence type="ECO:0000313" key="3">
    <source>
        <dbReference type="Proteomes" id="UP000297635"/>
    </source>
</evidence>
<name>A0A4Z0V5D2_9BACT</name>
<dbReference type="Proteomes" id="UP000297635">
    <property type="component" value="Unassembled WGS sequence"/>
</dbReference>
<accession>A0A4Z0V5D2</accession>
<geneLocation type="plasmid" evidence="1">
    <name>pTAA-3-2</name>
</geneLocation>